<gene>
    <name evidence="2" type="ORF">EJ08DRAFT_312633</name>
</gene>
<evidence type="ECO:0000313" key="2">
    <source>
        <dbReference type="EMBL" id="KAF2428827.1"/>
    </source>
</evidence>
<accession>A0A9P4TXH2</accession>
<dbReference type="OrthoDB" id="4739136at2759"/>
<organism evidence="2 3">
    <name type="scientific">Tothia fuscella</name>
    <dbReference type="NCBI Taxonomy" id="1048955"/>
    <lineage>
        <taxon>Eukaryota</taxon>
        <taxon>Fungi</taxon>
        <taxon>Dikarya</taxon>
        <taxon>Ascomycota</taxon>
        <taxon>Pezizomycotina</taxon>
        <taxon>Dothideomycetes</taxon>
        <taxon>Pleosporomycetidae</taxon>
        <taxon>Venturiales</taxon>
        <taxon>Cylindrosympodiaceae</taxon>
        <taxon>Tothia</taxon>
    </lineage>
</organism>
<dbReference type="AlphaFoldDB" id="A0A9P4TXH2"/>
<comment type="caution">
    <text evidence="2">The sequence shown here is derived from an EMBL/GenBank/DDBJ whole genome shotgun (WGS) entry which is preliminary data.</text>
</comment>
<dbReference type="EMBL" id="MU007052">
    <property type="protein sequence ID" value="KAF2428827.1"/>
    <property type="molecule type" value="Genomic_DNA"/>
</dbReference>
<dbReference type="Proteomes" id="UP000800235">
    <property type="component" value="Unassembled WGS sequence"/>
</dbReference>
<proteinExistence type="predicted"/>
<name>A0A9P4TXH2_9PEZI</name>
<dbReference type="InterPro" id="IPR057227">
    <property type="entry name" value="DUF7905"/>
</dbReference>
<dbReference type="Pfam" id="PF25482">
    <property type="entry name" value="DUF7905"/>
    <property type="match status" value="1"/>
</dbReference>
<feature type="domain" description="DUF7905" evidence="1">
    <location>
        <begin position="430"/>
        <end position="605"/>
    </location>
</feature>
<protein>
    <recommendedName>
        <fullName evidence="1">DUF7905 domain-containing protein</fullName>
    </recommendedName>
</protein>
<reference evidence="2" key="1">
    <citation type="journal article" date="2020" name="Stud. Mycol.">
        <title>101 Dothideomycetes genomes: a test case for predicting lifestyles and emergence of pathogens.</title>
        <authorList>
            <person name="Haridas S."/>
            <person name="Albert R."/>
            <person name="Binder M."/>
            <person name="Bloem J."/>
            <person name="Labutti K."/>
            <person name="Salamov A."/>
            <person name="Andreopoulos B."/>
            <person name="Baker S."/>
            <person name="Barry K."/>
            <person name="Bills G."/>
            <person name="Bluhm B."/>
            <person name="Cannon C."/>
            <person name="Castanera R."/>
            <person name="Culley D."/>
            <person name="Daum C."/>
            <person name="Ezra D."/>
            <person name="Gonzalez J."/>
            <person name="Henrissat B."/>
            <person name="Kuo A."/>
            <person name="Liang C."/>
            <person name="Lipzen A."/>
            <person name="Lutzoni F."/>
            <person name="Magnuson J."/>
            <person name="Mondo S."/>
            <person name="Nolan M."/>
            <person name="Ohm R."/>
            <person name="Pangilinan J."/>
            <person name="Park H.-J."/>
            <person name="Ramirez L."/>
            <person name="Alfaro M."/>
            <person name="Sun H."/>
            <person name="Tritt A."/>
            <person name="Yoshinaga Y."/>
            <person name="Zwiers L.-H."/>
            <person name="Turgeon B."/>
            <person name="Goodwin S."/>
            <person name="Spatafora J."/>
            <person name="Crous P."/>
            <person name="Grigoriev I."/>
        </authorList>
    </citation>
    <scope>NUCLEOTIDE SEQUENCE</scope>
    <source>
        <strain evidence="2">CBS 130266</strain>
    </source>
</reference>
<evidence type="ECO:0000259" key="1">
    <source>
        <dbReference type="Pfam" id="PF25482"/>
    </source>
</evidence>
<keyword evidence="3" id="KW-1185">Reference proteome</keyword>
<sequence>MFGRQTTLHIFHDWTHFNNYIKISRRNNYYKQVSSHRFRATNLPGDSSCFFWIQHFRERHSPSLAPDYSSHFSRGFASKHVSQQRQHQHKHFTHTSNTRRLCLCTGISMPKRRAATRQLPKLGESDNDARKAWRGGNRPNKAFRLPRGFDPFQKAAGTQVLQAIASKSQAHIQAKHIQGVKNAIELQIWGDTSQCAAALQEIQVWLSGEGLSESGSSSAPKKFDRVQAYFEDRQPEILKQLRIEERRQLFRQQRPANATLFDHVYMVKWKPSGWALEDVLGQSLEGLDPIRMDCLCYIDFLNTTTNIAGGPCFVISGNKEKKVKRAAERLKNIDKHILARRFEHFQFFLVKPIGVQSPIDYSRYEIQLSSYNELKKVTLRNNTPVIEREAGKTMHLGTKLTSDSIFLNEEEEAIWSIEDLQPGSVCLGAKHAQHHMEQYLDHYLMSTLKYLPYYSGFVEMRATLGTCVFTSYKTAPDEAYDLRTFEEMLGDRNTQENEMEAHFTSKLGDEKVEFELRDRFFAASELFAFKDAPYFGAPAEKCDPIYKAVFHIEGNANTPDYRLEVDYRQSGQDEFNEAPVRWYRLDPGEDDLTKMVEITLIDLNNR</sequence>
<evidence type="ECO:0000313" key="3">
    <source>
        <dbReference type="Proteomes" id="UP000800235"/>
    </source>
</evidence>